<feature type="domain" description="Putative restriction endonuclease" evidence="1">
    <location>
        <begin position="32"/>
        <end position="135"/>
    </location>
</feature>
<keyword evidence="2" id="KW-0255">Endonuclease</keyword>
<protein>
    <submittedName>
        <fullName evidence="2">Uma2 family endonuclease</fullName>
    </submittedName>
</protein>
<organism evidence="2 3">
    <name type="scientific">Stenomitos frigidus AS-A4</name>
    <dbReference type="NCBI Taxonomy" id="2933935"/>
    <lineage>
        <taxon>Bacteria</taxon>
        <taxon>Bacillati</taxon>
        <taxon>Cyanobacteriota</taxon>
        <taxon>Cyanophyceae</taxon>
        <taxon>Leptolyngbyales</taxon>
        <taxon>Leptolyngbyaceae</taxon>
        <taxon>Stenomitos</taxon>
    </lineage>
</organism>
<dbReference type="Proteomes" id="UP001476950">
    <property type="component" value="Unassembled WGS sequence"/>
</dbReference>
<gene>
    <name evidence="2" type="ORF">NDI38_06620</name>
</gene>
<evidence type="ECO:0000259" key="1">
    <source>
        <dbReference type="Pfam" id="PF05685"/>
    </source>
</evidence>
<keyword evidence="2" id="KW-0540">Nuclease</keyword>
<dbReference type="Pfam" id="PF05685">
    <property type="entry name" value="Uma2"/>
    <property type="match status" value="1"/>
</dbReference>
<dbReference type="InterPro" id="IPR008538">
    <property type="entry name" value="Uma2"/>
</dbReference>
<keyword evidence="2" id="KW-0378">Hydrolase</keyword>
<accession>A0ABV0KIE0</accession>
<evidence type="ECO:0000313" key="2">
    <source>
        <dbReference type="EMBL" id="MEP1058109.1"/>
    </source>
</evidence>
<dbReference type="InterPro" id="IPR011335">
    <property type="entry name" value="Restrct_endonuc-II-like"/>
</dbReference>
<sequence>MVTTLTISNAVEDEDFDASALPLDRYDEVLEGMEEVDGELIEKTGMTIKHGAAQATLVGEWRSYVRTSGQGGKAYTEVPCLTETQKRRLDVAYLTVELLEQYGQPNIFPQTYPLAGEIASPDNKAEVLFSKAREYL</sequence>
<dbReference type="SUPFAM" id="SSF52980">
    <property type="entry name" value="Restriction endonuclease-like"/>
    <property type="match status" value="1"/>
</dbReference>
<dbReference type="Gene3D" id="3.90.1570.10">
    <property type="entry name" value="tt1808, chain A"/>
    <property type="match status" value="1"/>
</dbReference>
<name>A0ABV0KIE0_9CYAN</name>
<dbReference type="GO" id="GO:0004519">
    <property type="term" value="F:endonuclease activity"/>
    <property type="evidence" value="ECO:0007669"/>
    <property type="project" value="UniProtKB-KW"/>
</dbReference>
<proteinExistence type="predicted"/>
<reference evidence="2 3" key="1">
    <citation type="submission" date="2022-04" db="EMBL/GenBank/DDBJ databases">
        <title>Positive selection, recombination, and allopatry shape intraspecific diversity of widespread and dominant cyanobacteria.</title>
        <authorList>
            <person name="Wei J."/>
            <person name="Shu W."/>
            <person name="Hu C."/>
        </authorList>
    </citation>
    <scope>NUCLEOTIDE SEQUENCE [LARGE SCALE GENOMIC DNA]</scope>
    <source>
        <strain evidence="2 3">AS-A4</strain>
    </source>
</reference>
<dbReference type="EMBL" id="JAMPLM010000003">
    <property type="protein sequence ID" value="MEP1058109.1"/>
    <property type="molecule type" value="Genomic_DNA"/>
</dbReference>
<comment type="caution">
    <text evidence="2">The sequence shown here is derived from an EMBL/GenBank/DDBJ whole genome shotgun (WGS) entry which is preliminary data.</text>
</comment>
<dbReference type="InterPro" id="IPR012296">
    <property type="entry name" value="Nuclease_put_TT1808"/>
</dbReference>
<dbReference type="RefSeq" id="WP_190451627.1">
    <property type="nucleotide sequence ID" value="NZ_JAMPLM010000003.1"/>
</dbReference>
<keyword evidence="3" id="KW-1185">Reference proteome</keyword>
<evidence type="ECO:0000313" key="3">
    <source>
        <dbReference type="Proteomes" id="UP001476950"/>
    </source>
</evidence>